<organism evidence="2 3">
    <name type="scientific">Larkinella terrae</name>
    <dbReference type="NCBI Taxonomy" id="2025311"/>
    <lineage>
        <taxon>Bacteria</taxon>
        <taxon>Pseudomonadati</taxon>
        <taxon>Bacteroidota</taxon>
        <taxon>Cytophagia</taxon>
        <taxon>Cytophagales</taxon>
        <taxon>Spirosomataceae</taxon>
        <taxon>Larkinella</taxon>
    </lineage>
</organism>
<sequence length="268" mass="30915">MIDLDKYISSDDETYNRFAQSLIIRYGDENEGRTSEFKKSVGILLPALHEAYFFIVENPNKWYAMIQKVQEVVQKNNFDATEVVFFIDQLLQVIKNEDALINLINYRNKYAPFLDDPEVQYNNSPFNIDILLYGLSRLSTNEQRLALIISVLEQYQSEFSQLNPELQRIIHQNNFLERCTAEGERIGTLIQVARSAGKVNKKVDEGSNPDNAEERTHGKGTEMRYERLRKTYAGHKDILKDHQKAIQATIEETGSSESTIERALGLKK</sequence>
<dbReference type="AlphaFoldDB" id="A0A7K0EIX5"/>
<proteinExistence type="predicted"/>
<evidence type="ECO:0000313" key="3">
    <source>
        <dbReference type="Proteomes" id="UP000441754"/>
    </source>
</evidence>
<keyword evidence="3" id="KW-1185">Reference proteome</keyword>
<feature type="compositionally biased region" description="Basic and acidic residues" evidence="1">
    <location>
        <begin position="212"/>
        <end position="225"/>
    </location>
</feature>
<evidence type="ECO:0000313" key="2">
    <source>
        <dbReference type="EMBL" id="MRS61682.1"/>
    </source>
</evidence>
<reference evidence="2 3" key="1">
    <citation type="journal article" date="2018" name="Antonie Van Leeuwenhoek">
        <title>Larkinella terrae sp. nov., isolated from soil on Jeju Island, South Korea.</title>
        <authorList>
            <person name="Ten L.N."/>
            <person name="Jeon J."/>
            <person name="Park S.J."/>
            <person name="Park S."/>
            <person name="Lee S.Y."/>
            <person name="Kim M.K."/>
            <person name="Jung H.Y."/>
        </authorList>
    </citation>
    <scope>NUCLEOTIDE SEQUENCE [LARGE SCALE GENOMIC DNA]</scope>
    <source>
        <strain evidence="2 3">KCTC 52001</strain>
    </source>
</reference>
<dbReference type="RefSeq" id="WP_154175070.1">
    <property type="nucleotide sequence ID" value="NZ_WJXZ01000005.1"/>
</dbReference>
<protein>
    <submittedName>
        <fullName evidence="2">Uncharacterized protein</fullName>
    </submittedName>
</protein>
<dbReference type="Proteomes" id="UP000441754">
    <property type="component" value="Unassembled WGS sequence"/>
</dbReference>
<name>A0A7K0EIX5_9BACT</name>
<feature type="region of interest" description="Disordered" evidence="1">
    <location>
        <begin position="200"/>
        <end position="225"/>
    </location>
</feature>
<gene>
    <name evidence="2" type="ORF">GJJ30_10315</name>
</gene>
<evidence type="ECO:0000256" key="1">
    <source>
        <dbReference type="SAM" id="MobiDB-lite"/>
    </source>
</evidence>
<comment type="caution">
    <text evidence="2">The sequence shown here is derived from an EMBL/GenBank/DDBJ whole genome shotgun (WGS) entry which is preliminary data.</text>
</comment>
<accession>A0A7K0EIX5</accession>
<dbReference type="EMBL" id="WJXZ01000005">
    <property type="protein sequence ID" value="MRS61682.1"/>
    <property type="molecule type" value="Genomic_DNA"/>
</dbReference>